<gene>
    <name evidence="1" type="ORF">SPARVUS_LOCUS11474856</name>
</gene>
<name>A0ABN9F7T7_9NEOB</name>
<reference evidence="1" key="1">
    <citation type="submission" date="2023-05" db="EMBL/GenBank/DDBJ databases">
        <authorList>
            <person name="Stuckert A."/>
        </authorList>
    </citation>
    <scope>NUCLEOTIDE SEQUENCE</scope>
</reference>
<dbReference type="EMBL" id="CATNWA010016480">
    <property type="protein sequence ID" value="CAI9593082.1"/>
    <property type="molecule type" value="Genomic_DNA"/>
</dbReference>
<proteinExistence type="predicted"/>
<keyword evidence="2" id="KW-1185">Reference proteome</keyword>
<evidence type="ECO:0000313" key="1">
    <source>
        <dbReference type="EMBL" id="CAI9593082.1"/>
    </source>
</evidence>
<accession>A0ABN9F7T7</accession>
<dbReference type="Proteomes" id="UP001162483">
    <property type="component" value="Unassembled WGS sequence"/>
</dbReference>
<protein>
    <submittedName>
        <fullName evidence="1">Uncharacterized protein</fullName>
    </submittedName>
</protein>
<comment type="caution">
    <text evidence="1">The sequence shown here is derived from an EMBL/GenBank/DDBJ whole genome shotgun (WGS) entry which is preliminary data.</text>
</comment>
<evidence type="ECO:0000313" key="2">
    <source>
        <dbReference type="Proteomes" id="UP001162483"/>
    </source>
</evidence>
<sequence>MGPPGNRRSWGPCVLDQTQKSLQRLAFECSTPPLHVCAAFVVTMKQQEQKGSTGAD</sequence>
<organism evidence="1 2">
    <name type="scientific">Staurois parvus</name>
    <dbReference type="NCBI Taxonomy" id="386267"/>
    <lineage>
        <taxon>Eukaryota</taxon>
        <taxon>Metazoa</taxon>
        <taxon>Chordata</taxon>
        <taxon>Craniata</taxon>
        <taxon>Vertebrata</taxon>
        <taxon>Euteleostomi</taxon>
        <taxon>Amphibia</taxon>
        <taxon>Batrachia</taxon>
        <taxon>Anura</taxon>
        <taxon>Neobatrachia</taxon>
        <taxon>Ranoidea</taxon>
        <taxon>Ranidae</taxon>
        <taxon>Staurois</taxon>
    </lineage>
</organism>